<evidence type="ECO:0000259" key="4">
    <source>
        <dbReference type="PROSITE" id="PS50110"/>
    </source>
</evidence>
<proteinExistence type="predicted"/>
<feature type="modified residue" description="4-aspartylphosphate" evidence="3">
    <location>
        <position position="54"/>
    </location>
</feature>
<organism evidence="6 7">
    <name type="scientific">Garciella nitratireducens DSM 15102</name>
    <dbReference type="NCBI Taxonomy" id="1121911"/>
    <lineage>
        <taxon>Bacteria</taxon>
        <taxon>Bacillati</taxon>
        <taxon>Bacillota</taxon>
        <taxon>Clostridia</taxon>
        <taxon>Eubacteriales</taxon>
        <taxon>Eubacteriaceae</taxon>
        <taxon>Garciella</taxon>
    </lineage>
</organism>
<dbReference type="SUPFAM" id="SSF52172">
    <property type="entry name" value="CheY-like"/>
    <property type="match status" value="1"/>
</dbReference>
<keyword evidence="3" id="KW-0597">Phosphoprotein</keyword>
<dbReference type="Pfam" id="PF00072">
    <property type="entry name" value="Response_reg"/>
    <property type="match status" value="1"/>
</dbReference>
<comment type="function">
    <text evidence="2">May play the central regulatory role in sporulation. It may be an element of the effector pathway responsible for the activation of sporulation genes in response to nutritional stress. Spo0A may act in concert with spo0H (a sigma factor) to control the expression of some genes that are critical to the sporulation process.</text>
</comment>
<dbReference type="EMBL" id="FUWV01000005">
    <property type="protein sequence ID" value="SJZ57904.1"/>
    <property type="molecule type" value="Genomic_DNA"/>
</dbReference>
<dbReference type="SMART" id="SM00850">
    <property type="entry name" value="LytTR"/>
    <property type="match status" value="1"/>
</dbReference>
<dbReference type="Proteomes" id="UP000196365">
    <property type="component" value="Unassembled WGS sequence"/>
</dbReference>
<evidence type="ECO:0000313" key="6">
    <source>
        <dbReference type="EMBL" id="SJZ57904.1"/>
    </source>
</evidence>
<name>A0A1T4LTX2_9FIRM</name>
<feature type="domain" description="HTH LytTR-type" evidence="5">
    <location>
        <begin position="131"/>
        <end position="235"/>
    </location>
</feature>
<dbReference type="Pfam" id="PF04397">
    <property type="entry name" value="LytTR"/>
    <property type="match status" value="1"/>
</dbReference>
<evidence type="ECO:0000313" key="7">
    <source>
        <dbReference type="Proteomes" id="UP000196365"/>
    </source>
</evidence>
<dbReference type="RefSeq" id="WP_087678527.1">
    <property type="nucleotide sequence ID" value="NZ_FUWV01000005.1"/>
</dbReference>
<dbReference type="InterPro" id="IPR001789">
    <property type="entry name" value="Sig_transdc_resp-reg_receiver"/>
</dbReference>
<dbReference type="PANTHER" id="PTHR37299:SF1">
    <property type="entry name" value="STAGE 0 SPORULATION PROTEIN A HOMOLOG"/>
    <property type="match status" value="1"/>
</dbReference>
<feature type="domain" description="Response regulatory" evidence="4">
    <location>
        <begin position="3"/>
        <end position="120"/>
    </location>
</feature>
<dbReference type="InterPro" id="IPR046947">
    <property type="entry name" value="LytR-like"/>
</dbReference>
<keyword evidence="7" id="KW-1185">Reference proteome</keyword>
<dbReference type="OrthoDB" id="3190595at2"/>
<dbReference type="InterPro" id="IPR007492">
    <property type="entry name" value="LytTR_DNA-bd_dom"/>
</dbReference>
<accession>A0A1T4LTX2</accession>
<dbReference type="GO" id="GO:0000156">
    <property type="term" value="F:phosphorelay response regulator activity"/>
    <property type="evidence" value="ECO:0007669"/>
    <property type="project" value="InterPro"/>
</dbReference>
<protein>
    <recommendedName>
        <fullName evidence="1">Stage 0 sporulation protein A homolog</fullName>
    </recommendedName>
</protein>
<dbReference type="AlphaFoldDB" id="A0A1T4LTX2"/>
<dbReference type="InterPro" id="IPR011006">
    <property type="entry name" value="CheY-like_superfamily"/>
</dbReference>
<evidence type="ECO:0000256" key="2">
    <source>
        <dbReference type="ARBA" id="ARBA00024867"/>
    </source>
</evidence>
<sequence length="237" mass="27881">MVNILILEDEKYTREFIKKLVSESPLVDQVFATESGKEAISIAEEEVIHVALFDIELEESESLNGLDIAKNIHLINPSIKMIFVTGYAKYAIDSFSVHPYDYILKPINRKKLMETIHELASKEMKQRQQKMIVRNRNETIFIPFDEIIFIEKHTNHIFINTADSKYIDNSTLGEIEEILPNDFLRVHKSYIVNMKKIKKILEVGNRSYQIHFIHSNKVAYMSRYKYFELKEYFIPSI</sequence>
<dbReference type="SMART" id="SM00448">
    <property type="entry name" value="REC"/>
    <property type="match status" value="1"/>
</dbReference>
<evidence type="ECO:0000256" key="3">
    <source>
        <dbReference type="PROSITE-ProRule" id="PRU00169"/>
    </source>
</evidence>
<dbReference type="PROSITE" id="PS50110">
    <property type="entry name" value="RESPONSE_REGULATORY"/>
    <property type="match status" value="1"/>
</dbReference>
<reference evidence="6 7" key="1">
    <citation type="submission" date="2017-02" db="EMBL/GenBank/DDBJ databases">
        <authorList>
            <person name="Peterson S.W."/>
        </authorList>
    </citation>
    <scope>NUCLEOTIDE SEQUENCE [LARGE SCALE GENOMIC DNA]</scope>
    <source>
        <strain evidence="6 7">DSM 15102</strain>
    </source>
</reference>
<evidence type="ECO:0000256" key="1">
    <source>
        <dbReference type="ARBA" id="ARBA00018672"/>
    </source>
</evidence>
<gene>
    <name evidence="6" type="ORF">SAMN02745973_01072</name>
</gene>
<dbReference type="PANTHER" id="PTHR37299">
    <property type="entry name" value="TRANSCRIPTIONAL REGULATOR-RELATED"/>
    <property type="match status" value="1"/>
</dbReference>
<dbReference type="Gene3D" id="3.40.50.2300">
    <property type="match status" value="1"/>
</dbReference>
<dbReference type="PROSITE" id="PS50930">
    <property type="entry name" value="HTH_LYTTR"/>
    <property type="match status" value="1"/>
</dbReference>
<evidence type="ECO:0000259" key="5">
    <source>
        <dbReference type="PROSITE" id="PS50930"/>
    </source>
</evidence>
<dbReference type="Gene3D" id="2.40.50.1020">
    <property type="entry name" value="LytTr DNA-binding domain"/>
    <property type="match status" value="1"/>
</dbReference>
<dbReference type="GO" id="GO:0003677">
    <property type="term" value="F:DNA binding"/>
    <property type="evidence" value="ECO:0007669"/>
    <property type="project" value="InterPro"/>
</dbReference>